<accession>A0A1Y1JWE5</accession>
<keyword evidence="1" id="KW-1133">Transmembrane helix</keyword>
<evidence type="ECO:0000313" key="3">
    <source>
        <dbReference type="Proteomes" id="UP000195521"/>
    </source>
</evidence>
<feature type="transmembrane region" description="Helical" evidence="1">
    <location>
        <begin position="205"/>
        <end position="227"/>
    </location>
</feature>
<keyword evidence="3" id="KW-1185">Reference proteome</keyword>
<dbReference type="AlphaFoldDB" id="A0A1Y1JWE5"/>
<evidence type="ECO:0000313" key="2">
    <source>
        <dbReference type="EMBL" id="GAW84663.1"/>
    </source>
</evidence>
<evidence type="ECO:0000256" key="1">
    <source>
        <dbReference type="SAM" id="Phobius"/>
    </source>
</evidence>
<comment type="caution">
    <text evidence="2">The sequence shown here is derived from an EMBL/GenBank/DDBJ whole genome shotgun (WGS) entry which is preliminary data.</text>
</comment>
<dbReference type="RefSeq" id="XP_028547252.1">
    <property type="nucleotide sequence ID" value="XM_028691451.1"/>
</dbReference>
<organism evidence="2 3">
    <name type="scientific">Plasmodium gonderi</name>
    <dbReference type="NCBI Taxonomy" id="77519"/>
    <lineage>
        <taxon>Eukaryota</taxon>
        <taxon>Sar</taxon>
        <taxon>Alveolata</taxon>
        <taxon>Apicomplexa</taxon>
        <taxon>Aconoidasida</taxon>
        <taxon>Haemosporida</taxon>
        <taxon>Plasmodiidae</taxon>
        <taxon>Plasmodium</taxon>
        <taxon>Plasmodium (Plasmodium)</taxon>
    </lineage>
</organism>
<protein>
    <submittedName>
        <fullName evidence="2">Variable surface protein</fullName>
    </submittedName>
</protein>
<dbReference type="EMBL" id="BDQF01000575">
    <property type="protein sequence ID" value="GAW84663.1"/>
    <property type="molecule type" value="Genomic_DNA"/>
</dbReference>
<dbReference type="Proteomes" id="UP000195521">
    <property type="component" value="Unassembled WGS sequence"/>
</dbReference>
<name>A0A1Y1JWE5_PLAGO</name>
<keyword evidence="1" id="KW-0812">Transmembrane</keyword>
<dbReference type="GeneID" id="39745471"/>
<reference evidence="3" key="1">
    <citation type="submission" date="2017-04" db="EMBL/GenBank/DDBJ databases">
        <title>Plasmodium gonderi genome.</title>
        <authorList>
            <person name="Arisue N."/>
            <person name="Honma H."/>
            <person name="Kawai S."/>
            <person name="Tougan T."/>
            <person name="Tanabe K."/>
            <person name="Horii T."/>
        </authorList>
    </citation>
    <scope>NUCLEOTIDE SEQUENCE [LARGE SCALE GENOMIC DNA]</scope>
    <source>
        <strain evidence="3">ATCC 30045</strain>
    </source>
</reference>
<keyword evidence="1" id="KW-0472">Membrane</keyword>
<proteinExistence type="predicted"/>
<gene>
    <name evidence="2" type="ORF">PGO_004270</name>
</gene>
<sequence length="291" mass="34742">MRKSIYEIVVYFPQCKLVLDEKPKEITDYTHPGKWAKICIANTHNTKLSHLNVHNRNPQDICNQVMEYLAYVNASTKESLNEFGCEYLYYWIYELLHHKDNIDITVQVDEVYDELLNIFIKGYKDLRFEGDIKILRCLKNGIKEIDFPKIRAIYDMYNKIITHTYRNVDNFKDVVDMMNKHNKKMETLNGEISKSPITIPCKSNIAAHIIITLLVTLLICIFIFVLLKVKYHIICMYFCYFSECGLWIRSVIPWRRKLWDNKDDEKNIYHDPQISSSMLRDCRYNISYNYQ</sequence>